<dbReference type="GO" id="GO:0004298">
    <property type="term" value="F:threonine-type endopeptidase activity"/>
    <property type="evidence" value="ECO:0007669"/>
    <property type="project" value="UniProtKB-KW"/>
</dbReference>
<evidence type="ECO:0000256" key="10">
    <source>
        <dbReference type="ARBA" id="ARBA00022670"/>
    </source>
</evidence>
<dbReference type="Pfam" id="PF05916">
    <property type="entry name" value="Sld5"/>
    <property type="match status" value="1"/>
</dbReference>
<evidence type="ECO:0000256" key="12">
    <source>
        <dbReference type="ARBA" id="ARBA00022705"/>
    </source>
</evidence>
<evidence type="ECO:0000256" key="21">
    <source>
        <dbReference type="ARBA" id="ARBA00023242"/>
    </source>
</evidence>
<dbReference type="SUPFAM" id="SSF54897">
    <property type="entry name" value="Protease propeptides/inhibitors"/>
    <property type="match status" value="1"/>
</dbReference>
<keyword evidence="18" id="KW-0482">Metalloprotease</keyword>
<keyword evidence="12" id="KW-0235">DNA replication</keyword>
<keyword evidence="26" id="KW-1185">Reference proteome</keyword>
<evidence type="ECO:0000256" key="20">
    <source>
        <dbReference type="ARBA" id="ARBA00023157"/>
    </source>
</evidence>
<dbReference type="Gene3D" id="3.60.20.10">
    <property type="entry name" value="Glutamine Phosphoribosylpyrophosphate, subunit 1, domain 1"/>
    <property type="match status" value="1"/>
</dbReference>
<dbReference type="PROSITE" id="PS52035">
    <property type="entry name" value="PEPTIDASE_M14"/>
    <property type="match status" value="1"/>
</dbReference>
<evidence type="ECO:0000256" key="7">
    <source>
        <dbReference type="ARBA" id="ARBA00015143"/>
    </source>
</evidence>
<dbReference type="GO" id="GO:0000811">
    <property type="term" value="C:GINS complex"/>
    <property type="evidence" value="ECO:0007669"/>
    <property type="project" value="InterPro"/>
</dbReference>
<accession>A0AAD5U6K6</accession>
<reference evidence="25" key="1">
    <citation type="submission" date="2020-05" db="EMBL/GenBank/DDBJ databases">
        <title>Phylogenomic resolution of chytrid fungi.</title>
        <authorList>
            <person name="Stajich J.E."/>
            <person name="Amses K."/>
            <person name="Simmons R."/>
            <person name="Seto K."/>
            <person name="Myers J."/>
            <person name="Bonds A."/>
            <person name="Quandt C.A."/>
            <person name="Barry K."/>
            <person name="Liu P."/>
            <person name="Grigoriev I."/>
            <person name="Longcore J.E."/>
            <person name="James T.Y."/>
        </authorList>
    </citation>
    <scope>NUCLEOTIDE SEQUENCE</scope>
    <source>
        <strain evidence="25">JEL0476</strain>
    </source>
</reference>
<dbReference type="GO" id="GO:0006260">
    <property type="term" value="P:DNA replication"/>
    <property type="evidence" value="ECO:0007669"/>
    <property type="project" value="UniProtKB-KW"/>
</dbReference>
<keyword evidence="8" id="KW-0963">Cytoplasm</keyword>
<dbReference type="InterPro" id="IPR036224">
    <property type="entry name" value="GINS_bundle-like_dom_sf"/>
</dbReference>
<evidence type="ECO:0000259" key="24">
    <source>
        <dbReference type="PROSITE" id="PS52035"/>
    </source>
</evidence>
<keyword evidence="14" id="KW-0732">Signal</keyword>
<dbReference type="Pfam" id="PF00246">
    <property type="entry name" value="Peptidase_M14"/>
    <property type="match status" value="1"/>
</dbReference>
<feature type="active site" description="Nucleophile" evidence="22">
    <location>
        <position position="593"/>
    </location>
</feature>
<evidence type="ECO:0000256" key="13">
    <source>
        <dbReference type="ARBA" id="ARBA00022723"/>
    </source>
</evidence>
<evidence type="ECO:0000256" key="1">
    <source>
        <dbReference type="ARBA" id="ARBA00001198"/>
    </source>
</evidence>
<dbReference type="InterPro" id="IPR036990">
    <property type="entry name" value="M14A-like_propep"/>
</dbReference>
<dbReference type="GO" id="GO:0051603">
    <property type="term" value="P:proteolysis involved in protein catabolic process"/>
    <property type="evidence" value="ECO:0007669"/>
    <property type="project" value="InterPro"/>
</dbReference>
<dbReference type="Pfam" id="PF00227">
    <property type="entry name" value="Proteasome"/>
    <property type="match status" value="1"/>
</dbReference>
<dbReference type="CDD" id="cd03860">
    <property type="entry name" value="M14_CP_A-B_like"/>
    <property type="match status" value="1"/>
</dbReference>
<evidence type="ECO:0000256" key="19">
    <source>
        <dbReference type="ARBA" id="ARBA00023145"/>
    </source>
</evidence>
<sequence>MKSNLYEKYQVLRFFIVDNSEINLIKSLLDVDFRLFSEGFAHNTVDLLISLSKFDSLKTSNSNLFKIKYDILISNIQDVIDNERLNSLNFDKTGENGDKLTAEQFFQFYQVQGQHHQFLLSLPGVTNMTIGQSYLGNDISAYKFGNGNQSVIYQGGIHAREWISPATCTFIAYNLVTKKEYSDLLQTFTFYVIPILNVDGYAYTHSPTGDRLHRKNMQPNVGSFCNGTDLNRNFHFKWEGAAVDHDPCSETYAGSEPGSAPETRVVQDFLNEIKPISFIDFHSYSQLWMYPYSYKCGTVNPDSGNQHKGVDLAVKALTAIHGTQYTTGPTCETIYQAVGTSSDFAYGASKVLYTYIVELRDFGQHGFLLPSNQIVPTGEETLAGVVALYRYIASGPETLPPAAKRRAELITRYEDDLVRNVIMETKFLIDDMDHILEGANSVTQESDLNETDINIYQNQTQNSIKMLRNKRCLLAYHQNRVERITAVVKKLGSSPFPLEIKENLSSNELDFAVGYRNLLNEYAKEYPDIEMNRDLNPPKEVFVSIKCNKNLGNVMTETGMKSLEKGSRHYIKRTDIDNFLKLGYKPGEVNLGTTIMAVSFNGGVVVAADSRTTMGSYIANRVTDKLTQIHDTIFCCRSGSAADTQAVADIIHYHLQLYKVQHGAPPTVHTAASLFQQIVYENKDGLSAGIIVAGWDKYEGGTVYSIPLGGSLHKQPFTIGGSGSTFIYGFCDATYKDNMTKEECVDFAKKAVALAMSRDNSSGGCIRLAVITETGVERIFVPGNKLPQFYE</sequence>
<evidence type="ECO:0000313" key="26">
    <source>
        <dbReference type="Proteomes" id="UP001211065"/>
    </source>
</evidence>
<keyword evidence="20" id="KW-1015">Disulfide bond</keyword>
<dbReference type="InterPro" id="IPR057247">
    <property type="entry name" value="CARBOXYPEPT_ZN_2"/>
</dbReference>
<dbReference type="AlphaFoldDB" id="A0AAD5U6K6"/>
<dbReference type="InterPro" id="IPR023333">
    <property type="entry name" value="Proteasome_suB-type"/>
</dbReference>
<dbReference type="InterPro" id="IPR005339">
    <property type="entry name" value="GINS_Psf1"/>
</dbReference>
<dbReference type="Proteomes" id="UP001211065">
    <property type="component" value="Unassembled WGS sequence"/>
</dbReference>
<dbReference type="FunFam" id="3.40.630.10:FF:000084">
    <property type="entry name" value="Carboxypeptidase B2"/>
    <property type="match status" value="1"/>
</dbReference>
<comment type="subcellular location">
    <subcellularLocation>
        <location evidence="3">Nucleus</location>
    </subcellularLocation>
</comment>
<dbReference type="EMBL" id="JADGJW010000039">
    <property type="protein sequence ID" value="KAJ3226299.1"/>
    <property type="molecule type" value="Genomic_DNA"/>
</dbReference>
<dbReference type="GO" id="GO:0005615">
    <property type="term" value="C:extracellular space"/>
    <property type="evidence" value="ECO:0007669"/>
    <property type="project" value="TreeGrafter"/>
</dbReference>
<dbReference type="InterPro" id="IPR016050">
    <property type="entry name" value="Proteasome_bsu_CS"/>
</dbReference>
<dbReference type="GO" id="GO:0019774">
    <property type="term" value="C:proteasome core complex, beta-subunit complex"/>
    <property type="evidence" value="ECO:0007669"/>
    <property type="project" value="UniProtKB-ARBA"/>
</dbReference>
<comment type="caution">
    <text evidence="25">The sequence shown here is derived from an EMBL/GenBank/DDBJ whole genome shotgun (WGS) entry which is preliminary data.</text>
</comment>
<dbReference type="FunFam" id="3.60.20.10:FF:000010">
    <property type="entry name" value="Proteasome subunit beta type-1"/>
    <property type="match status" value="1"/>
</dbReference>
<evidence type="ECO:0000256" key="11">
    <source>
        <dbReference type="ARBA" id="ARBA00022698"/>
    </source>
</evidence>
<keyword evidence="11" id="KW-0888">Threonine protease</keyword>
<keyword evidence="9" id="KW-0121">Carboxypeptidase</keyword>
<dbReference type="Gene3D" id="3.30.70.340">
    <property type="entry name" value="Metallocarboxypeptidase-like"/>
    <property type="match status" value="1"/>
</dbReference>
<dbReference type="EC" id="3.4.25.1" evidence="6"/>
<dbReference type="PANTHER" id="PTHR11705:SF143">
    <property type="entry name" value="SLL0236 PROTEIN"/>
    <property type="match status" value="1"/>
</dbReference>
<evidence type="ECO:0000256" key="16">
    <source>
        <dbReference type="ARBA" id="ARBA00022833"/>
    </source>
</evidence>
<dbReference type="SUPFAM" id="SSF56235">
    <property type="entry name" value="N-terminal nucleophile aminohydrolases (Ntn hydrolases)"/>
    <property type="match status" value="1"/>
</dbReference>
<dbReference type="InterPro" id="IPR000243">
    <property type="entry name" value="Pept_T1A_subB"/>
</dbReference>
<dbReference type="InterPro" id="IPR029055">
    <property type="entry name" value="Ntn_hydrolases_N"/>
</dbReference>
<dbReference type="InterPro" id="IPR001353">
    <property type="entry name" value="Proteasome_sua/b"/>
</dbReference>
<evidence type="ECO:0000256" key="23">
    <source>
        <dbReference type="PROSITE-ProRule" id="PRU01379"/>
    </source>
</evidence>
<evidence type="ECO:0000256" key="9">
    <source>
        <dbReference type="ARBA" id="ARBA00022645"/>
    </source>
</evidence>
<keyword evidence="10" id="KW-0645">Protease</keyword>
<evidence type="ECO:0000256" key="4">
    <source>
        <dbReference type="ARBA" id="ARBA00005988"/>
    </source>
</evidence>
<comment type="similarity">
    <text evidence="4 23">Belongs to the peptidase M14 family.</text>
</comment>
<keyword evidence="19" id="KW-0865">Zymogen</keyword>
<evidence type="ECO:0000313" key="25">
    <source>
        <dbReference type="EMBL" id="KAJ3226299.1"/>
    </source>
</evidence>
<dbReference type="GO" id="GO:0004181">
    <property type="term" value="F:metallocarboxypeptidase activity"/>
    <property type="evidence" value="ECO:0007669"/>
    <property type="project" value="InterPro"/>
</dbReference>
<evidence type="ECO:0000256" key="5">
    <source>
        <dbReference type="ARBA" id="ARBA00006677"/>
    </source>
</evidence>
<feature type="domain" description="Peptidase M14" evidence="24">
    <location>
        <begin position="98"/>
        <end position="392"/>
    </location>
</feature>
<comment type="catalytic activity">
    <reaction evidence="1">
        <text>Cleavage of peptide bonds with very broad specificity.</text>
        <dbReference type="EC" id="3.4.25.1"/>
    </reaction>
</comment>
<comment type="similarity">
    <text evidence="5">Belongs to the GINS1/PSF1 family.</text>
</comment>
<evidence type="ECO:0000256" key="14">
    <source>
        <dbReference type="ARBA" id="ARBA00022729"/>
    </source>
</evidence>
<evidence type="ECO:0000256" key="22">
    <source>
        <dbReference type="PIRSR" id="PIRSR600243-1"/>
    </source>
</evidence>
<dbReference type="InterPro" id="IPR021151">
    <property type="entry name" value="GINS_A"/>
</dbReference>
<comment type="cofactor">
    <cofactor evidence="2">
        <name>Zn(2+)</name>
        <dbReference type="ChEBI" id="CHEBI:29105"/>
    </cofactor>
</comment>
<evidence type="ECO:0000256" key="3">
    <source>
        <dbReference type="ARBA" id="ARBA00004123"/>
    </source>
</evidence>
<dbReference type="SUPFAM" id="SSF158573">
    <property type="entry name" value="GINS helical bundle-like"/>
    <property type="match status" value="1"/>
</dbReference>
<name>A0AAD5U6K6_9FUNG</name>
<keyword evidence="13" id="KW-0479">Metal-binding</keyword>
<gene>
    <name evidence="25" type="primary">PRE3</name>
    <name evidence="25" type="ORF">HK099_005130</name>
</gene>
<evidence type="ECO:0000256" key="15">
    <source>
        <dbReference type="ARBA" id="ARBA00022801"/>
    </source>
</evidence>
<evidence type="ECO:0000256" key="6">
    <source>
        <dbReference type="ARBA" id="ARBA00012039"/>
    </source>
</evidence>
<dbReference type="SMART" id="SM00631">
    <property type="entry name" value="Zn_pept"/>
    <property type="match status" value="1"/>
</dbReference>
<evidence type="ECO:0000256" key="18">
    <source>
        <dbReference type="ARBA" id="ARBA00023049"/>
    </source>
</evidence>
<dbReference type="PROSITE" id="PS51476">
    <property type="entry name" value="PROTEASOME_BETA_2"/>
    <property type="match status" value="1"/>
</dbReference>
<keyword evidence="16" id="KW-0862">Zinc</keyword>
<proteinExistence type="inferred from homology"/>
<evidence type="ECO:0000256" key="17">
    <source>
        <dbReference type="ARBA" id="ARBA00022942"/>
    </source>
</evidence>
<dbReference type="GO" id="GO:0008270">
    <property type="term" value="F:zinc ion binding"/>
    <property type="evidence" value="ECO:0007669"/>
    <property type="project" value="InterPro"/>
</dbReference>
<protein>
    <recommendedName>
        <fullName evidence="7">DNA replication complex GINS protein PSF1</fullName>
        <ecNumber evidence="6">3.4.25.1</ecNumber>
    </recommendedName>
</protein>
<dbReference type="PROSITE" id="PS00133">
    <property type="entry name" value="CARBOXYPEPT_ZN_2"/>
    <property type="match status" value="1"/>
</dbReference>
<dbReference type="PANTHER" id="PTHR11705">
    <property type="entry name" value="PROTEASE FAMILY M14 CARBOXYPEPTIDASE A,B"/>
    <property type="match status" value="1"/>
</dbReference>
<dbReference type="SUPFAM" id="SSF53187">
    <property type="entry name" value="Zn-dependent exopeptidases"/>
    <property type="match status" value="1"/>
</dbReference>
<keyword evidence="15" id="KW-0378">Hydrolase</keyword>
<evidence type="ECO:0000256" key="2">
    <source>
        <dbReference type="ARBA" id="ARBA00001947"/>
    </source>
</evidence>
<evidence type="ECO:0000256" key="8">
    <source>
        <dbReference type="ARBA" id="ARBA00022490"/>
    </source>
</evidence>
<dbReference type="PROSITE" id="PS00854">
    <property type="entry name" value="PROTEASOME_BETA_1"/>
    <property type="match status" value="1"/>
</dbReference>
<keyword evidence="17 25" id="KW-0647">Proteasome</keyword>
<dbReference type="Gene3D" id="3.40.630.10">
    <property type="entry name" value="Zn peptidases"/>
    <property type="match status" value="1"/>
</dbReference>
<dbReference type="CDD" id="cd03762">
    <property type="entry name" value="proteasome_beta_type_6"/>
    <property type="match status" value="1"/>
</dbReference>
<feature type="active site" description="Proton donor/acceptor" evidence="23">
    <location>
        <position position="358"/>
    </location>
</feature>
<dbReference type="Gene3D" id="1.20.58.1030">
    <property type="match status" value="1"/>
</dbReference>
<dbReference type="InterPro" id="IPR000834">
    <property type="entry name" value="Peptidase_M14"/>
</dbReference>
<keyword evidence="21" id="KW-0539">Nucleus</keyword>
<organism evidence="25 26">
    <name type="scientific">Clydaea vesicula</name>
    <dbReference type="NCBI Taxonomy" id="447962"/>
    <lineage>
        <taxon>Eukaryota</taxon>
        <taxon>Fungi</taxon>
        <taxon>Fungi incertae sedis</taxon>
        <taxon>Chytridiomycota</taxon>
        <taxon>Chytridiomycota incertae sedis</taxon>
        <taxon>Chytridiomycetes</taxon>
        <taxon>Lobulomycetales</taxon>
        <taxon>Lobulomycetaceae</taxon>
        <taxon>Clydaea</taxon>
    </lineage>
</organism>
<dbReference type="PRINTS" id="PR00141">
    <property type="entry name" value="PROTEASOME"/>
</dbReference>
<dbReference type="CDD" id="cd11710">
    <property type="entry name" value="GINS_A_psf1"/>
    <property type="match status" value="1"/>
</dbReference>